<evidence type="ECO:0000259" key="4">
    <source>
        <dbReference type="PROSITE" id="PS01031"/>
    </source>
</evidence>
<feature type="region of interest" description="Disordered" evidence="2">
    <location>
        <begin position="128"/>
        <end position="269"/>
    </location>
</feature>
<dbReference type="PROSITE" id="PS01031">
    <property type="entry name" value="SHSP"/>
    <property type="match status" value="1"/>
</dbReference>
<keyword evidence="3" id="KW-0812">Transmembrane</keyword>
<feature type="compositionally biased region" description="Basic and acidic residues" evidence="2">
    <location>
        <begin position="142"/>
        <end position="183"/>
    </location>
</feature>
<sequence length="304" mass="33268">MMRSTTSGVSAAALPQQQPSQSSTSTGISAAARPQQLPSQSLTFKPKSEWVHENEATVLLLYLPGFTMEQLTISPEYSERRVKVEGKRRLPSNRLLPVNETFNIPDDCDLSNMLKEIGKGTLSLKFPKVLPQQHKQTGVNAKSDEEEKKDQTDDANKKAADESNENGKDANKKAADESNENGKEYSSTPSMPQNNLEKKNQTDDANKRAADESNENGKKYSSTPSMPQNNLEKKNQTDDANKRAADESNKNGKEYSSTSSMPQNNLQPSSPDVNLMVNVGAALLIIMGLGASLFYTISHQLGTS</sequence>
<evidence type="ECO:0000256" key="3">
    <source>
        <dbReference type="SAM" id="Phobius"/>
    </source>
</evidence>
<accession>A0A5D2QT17</accession>
<dbReference type="AlphaFoldDB" id="A0A5D2QT17"/>
<comment type="similarity">
    <text evidence="1">Belongs to the small heat shock protein (HSP20) family.</text>
</comment>
<gene>
    <name evidence="5" type="ORF">ES332_A05G444900v1</name>
</gene>
<evidence type="ECO:0000313" key="6">
    <source>
        <dbReference type="Proteomes" id="UP000322667"/>
    </source>
</evidence>
<name>A0A5D2QT17_GOSTO</name>
<dbReference type="EMBL" id="CM017614">
    <property type="protein sequence ID" value="TYI31323.1"/>
    <property type="molecule type" value="Genomic_DNA"/>
</dbReference>
<feature type="region of interest" description="Disordered" evidence="2">
    <location>
        <begin position="1"/>
        <end position="41"/>
    </location>
</feature>
<dbReference type="SUPFAM" id="SSF49764">
    <property type="entry name" value="HSP20-like chaperones"/>
    <property type="match status" value="1"/>
</dbReference>
<feature type="compositionally biased region" description="Basic and acidic residues" evidence="2">
    <location>
        <begin position="196"/>
        <end position="218"/>
    </location>
</feature>
<organism evidence="5 6">
    <name type="scientific">Gossypium tomentosum</name>
    <name type="common">Hawaiian cotton</name>
    <name type="synonym">Gossypium sandvicense</name>
    <dbReference type="NCBI Taxonomy" id="34277"/>
    <lineage>
        <taxon>Eukaryota</taxon>
        <taxon>Viridiplantae</taxon>
        <taxon>Streptophyta</taxon>
        <taxon>Embryophyta</taxon>
        <taxon>Tracheophyta</taxon>
        <taxon>Spermatophyta</taxon>
        <taxon>Magnoliopsida</taxon>
        <taxon>eudicotyledons</taxon>
        <taxon>Gunneridae</taxon>
        <taxon>Pentapetalae</taxon>
        <taxon>rosids</taxon>
        <taxon>malvids</taxon>
        <taxon>Malvales</taxon>
        <taxon>Malvaceae</taxon>
        <taxon>Malvoideae</taxon>
        <taxon>Gossypium</taxon>
    </lineage>
</organism>
<feature type="compositionally biased region" description="Polar residues" evidence="2">
    <location>
        <begin position="219"/>
        <end position="230"/>
    </location>
</feature>
<keyword evidence="3" id="KW-1133">Transmembrane helix</keyword>
<dbReference type="Gene3D" id="2.60.40.790">
    <property type="match status" value="1"/>
</dbReference>
<protein>
    <recommendedName>
        <fullName evidence="4">SHSP domain-containing protein</fullName>
    </recommendedName>
</protein>
<feature type="compositionally biased region" description="Polar residues" evidence="2">
    <location>
        <begin position="254"/>
        <end position="269"/>
    </location>
</feature>
<dbReference type="CDD" id="cd00298">
    <property type="entry name" value="ACD_sHsps_p23-like"/>
    <property type="match status" value="1"/>
</dbReference>
<evidence type="ECO:0000256" key="2">
    <source>
        <dbReference type="SAM" id="MobiDB-lite"/>
    </source>
</evidence>
<feature type="compositionally biased region" description="Low complexity" evidence="2">
    <location>
        <begin position="10"/>
        <end position="32"/>
    </location>
</feature>
<dbReference type="InterPro" id="IPR002068">
    <property type="entry name" value="A-crystallin/Hsp20_dom"/>
</dbReference>
<evidence type="ECO:0000256" key="1">
    <source>
        <dbReference type="PROSITE-ProRule" id="PRU00285"/>
    </source>
</evidence>
<evidence type="ECO:0000313" key="5">
    <source>
        <dbReference type="EMBL" id="TYI31323.1"/>
    </source>
</evidence>
<dbReference type="Proteomes" id="UP000322667">
    <property type="component" value="Chromosome A05"/>
</dbReference>
<feature type="compositionally biased region" description="Polar residues" evidence="2">
    <location>
        <begin position="184"/>
        <end position="195"/>
    </location>
</feature>
<reference evidence="5 6" key="1">
    <citation type="submission" date="2019-07" db="EMBL/GenBank/DDBJ databases">
        <title>WGS assembly of Gossypium tomentosum.</title>
        <authorList>
            <person name="Chen Z.J."/>
            <person name="Sreedasyam A."/>
            <person name="Ando A."/>
            <person name="Song Q."/>
            <person name="De L."/>
            <person name="Hulse-Kemp A."/>
            <person name="Ding M."/>
            <person name="Ye W."/>
            <person name="Kirkbride R."/>
            <person name="Jenkins J."/>
            <person name="Plott C."/>
            <person name="Lovell J."/>
            <person name="Lin Y.-M."/>
            <person name="Vaughn R."/>
            <person name="Liu B."/>
            <person name="Li W."/>
            <person name="Simpson S."/>
            <person name="Scheffler B."/>
            <person name="Saski C."/>
            <person name="Grover C."/>
            <person name="Hu G."/>
            <person name="Conover J."/>
            <person name="Carlson J."/>
            <person name="Shu S."/>
            <person name="Boston L."/>
            <person name="Williams M."/>
            <person name="Peterson D."/>
            <person name="Mcgee K."/>
            <person name="Jones D."/>
            <person name="Wendel J."/>
            <person name="Stelly D."/>
            <person name="Grimwood J."/>
            <person name="Schmutz J."/>
        </authorList>
    </citation>
    <scope>NUCLEOTIDE SEQUENCE [LARGE SCALE GENOMIC DNA]</scope>
    <source>
        <strain evidence="5">7179.01</strain>
    </source>
</reference>
<feature type="domain" description="SHSP" evidence="4">
    <location>
        <begin position="39"/>
        <end position="144"/>
    </location>
</feature>
<feature type="transmembrane region" description="Helical" evidence="3">
    <location>
        <begin position="275"/>
        <end position="297"/>
    </location>
</feature>
<keyword evidence="3" id="KW-0472">Membrane</keyword>
<feature type="compositionally biased region" description="Basic and acidic residues" evidence="2">
    <location>
        <begin position="231"/>
        <end position="253"/>
    </location>
</feature>
<dbReference type="InterPro" id="IPR008978">
    <property type="entry name" value="HSP20-like_chaperone"/>
</dbReference>
<proteinExistence type="inferred from homology"/>
<keyword evidence="6" id="KW-1185">Reference proteome</keyword>